<organism evidence="1 2">
    <name type="scientific">Simplicispira suum</name>
    <dbReference type="NCBI Taxonomy" id="2109915"/>
    <lineage>
        <taxon>Bacteria</taxon>
        <taxon>Pseudomonadati</taxon>
        <taxon>Pseudomonadota</taxon>
        <taxon>Betaproteobacteria</taxon>
        <taxon>Burkholderiales</taxon>
        <taxon>Comamonadaceae</taxon>
        <taxon>Simplicispira</taxon>
    </lineage>
</organism>
<dbReference type="InterPro" id="IPR029044">
    <property type="entry name" value="Nucleotide-diphossugar_trans"/>
</dbReference>
<name>A0A2S0MZE2_9BURK</name>
<dbReference type="PANTHER" id="PTHR32385:SF15">
    <property type="entry name" value="INOSITOL PHOSPHOCERAMIDE MANNOSYLTRANSFERASE 1"/>
    <property type="match status" value="1"/>
</dbReference>
<sequence length="328" mass="37486">MKHAALPWRDRAELWLAGGLKRYFQWFARTAEAGVDAAGQEYVFGSHRPDERDDAHNARAIPPIVWTYWSGAATPPLIARCFANWRRFNPHFSIRVLDDDSVRDYLGELPQTLKNAGPTLRADWIRLELLRRHGGIWLDASTVLTAPLDWVLLQQQQSGSDLVAYYLDRYTAEARFPIVENWFLAAPPHSGLVADLQHEFTHTVLPLGGAGYVAHLQRLGHYEQLRQGIDLPNYLSMHLALQRVLRSGANYRLSLRRAEDGPFLYHALGQWGRTALKIRLLFLRAASAPPPLIKLRKPDRKRLDLYLERGLYLPESTFGRYLCPPPTP</sequence>
<dbReference type="InterPro" id="IPR008441">
    <property type="entry name" value="AfumC-like_glycosyl_Trfase"/>
</dbReference>
<gene>
    <name evidence="1" type="ORF">C6571_08125</name>
</gene>
<dbReference type="OrthoDB" id="9802881at2"/>
<reference evidence="1 2" key="1">
    <citation type="submission" date="2018-03" db="EMBL/GenBank/DDBJ databases">
        <title>Genome sequencing of Simplicispira sp.</title>
        <authorList>
            <person name="Kim S.-J."/>
            <person name="Heo J."/>
            <person name="Kwon S.-W."/>
        </authorList>
    </citation>
    <scope>NUCLEOTIDE SEQUENCE [LARGE SCALE GENOMIC DNA]</scope>
    <source>
        <strain evidence="1 2">SC1-8</strain>
    </source>
</reference>
<dbReference type="KEGG" id="simp:C6571_08125"/>
<dbReference type="Gene3D" id="3.90.550.20">
    <property type="match status" value="1"/>
</dbReference>
<dbReference type="SUPFAM" id="SSF53448">
    <property type="entry name" value="Nucleotide-diphospho-sugar transferases"/>
    <property type="match status" value="1"/>
</dbReference>
<dbReference type="InterPro" id="IPR051706">
    <property type="entry name" value="Glycosyltransferase_domain"/>
</dbReference>
<accession>A0A2S0MZE2</accession>
<dbReference type="GO" id="GO:0051999">
    <property type="term" value="P:mannosyl-inositol phosphorylceramide biosynthetic process"/>
    <property type="evidence" value="ECO:0007669"/>
    <property type="project" value="TreeGrafter"/>
</dbReference>
<dbReference type="AlphaFoldDB" id="A0A2S0MZE2"/>
<dbReference type="Proteomes" id="UP000239326">
    <property type="component" value="Chromosome"/>
</dbReference>
<protein>
    <submittedName>
        <fullName evidence="1">Mannosyltransferase</fullName>
    </submittedName>
</protein>
<dbReference type="Pfam" id="PF05704">
    <property type="entry name" value="Caps_synth"/>
    <property type="match status" value="1"/>
</dbReference>
<keyword evidence="2" id="KW-1185">Reference proteome</keyword>
<dbReference type="GO" id="GO:0016020">
    <property type="term" value="C:membrane"/>
    <property type="evidence" value="ECO:0007669"/>
    <property type="project" value="GOC"/>
</dbReference>
<keyword evidence="1" id="KW-0328">Glycosyltransferase</keyword>
<dbReference type="GO" id="GO:0000030">
    <property type="term" value="F:mannosyltransferase activity"/>
    <property type="evidence" value="ECO:0007669"/>
    <property type="project" value="TreeGrafter"/>
</dbReference>
<dbReference type="RefSeq" id="WP_106446237.1">
    <property type="nucleotide sequence ID" value="NZ_CP027669.1"/>
</dbReference>
<dbReference type="PANTHER" id="PTHR32385">
    <property type="entry name" value="MANNOSYL PHOSPHORYLINOSITOL CERAMIDE SYNTHASE"/>
    <property type="match status" value="1"/>
</dbReference>
<proteinExistence type="predicted"/>
<dbReference type="EMBL" id="CP027669">
    <property type="protein sequence ID" value="AVO41260.1"/>
    <property type="molecule type" value="Genomic_DNA"/>
</dbReference>
<evidence type="ECO:0000313" key="1">
    <source>
        <dbReference type="EMBL" id="AVO41260.1"/>
    </source>
</evidence>
<evidence type="ECO:0000313" key="2">
    <source>
        <dbReference type="Proteomes" id="UP000239326"/>
    </source>
</evidence>
<keyword evidence="1" id="KW-0808">Transferase</keyword>